<accession>A0AAN4VXS1</accession>
<gene>
    <name evidence="4" type="ORF">PEDI_22100</name>
</gene>
<dbReference type="InterPro" id="IPR029063">
    <property type="entry name" value="SAM-dependent_MTases_sf"/>
</dbReference>
<keyword evidence="2" id="KW-0949">S-adenosyl-L-methionine</keyword>
<dbReference type="InterPro" id="IPR050210">
    <property type="entry name" value="tRNA_Adenine-N(6)_MTase"/>
</dbReference>
<dbReference type="Pfam" id="PF05175">
    <property type="entry name" value="MTS"/>
    <property type="match status" value="1"/>
</dbReference>
<evidence type="ECO:0000259" key="3">
    <source>
        <dbReference type="Pfam" id="PF05175"/>
    </source>
</evidence>
<dbReference type="PROSITE" id="PS01131">
    <property type="entry name" value="RRNA_A_DIMETH"/>
    <property type="match status" value="1"/>
</dbReference>
<dbReference type="EMBL" id="BQKE01000001">
    <property type="protein sequence ID" value="GJM61658.1"/>
    <property type="molecule type" value="Genomic_DNA"/>
</dbReference>
<dbReference type="PANTHER" id="PTHR47739:SF1">
    <property type="entry name" value="TRNA1(VAL) (ADENINE(37)-N6)-METHYLTRANSFERASE"/>
    <property type="match status" value="1"/>
</dbReference>
<dbReference type="GO" id="GO:0000179">
    <property type="term" value="F:rRNA (adenine-N6,N6-)-dimethyltransferase activity"/>
    <property type="evidence" value="ECO:0007669"/>
    <property type="project" value="InterPro"/>
</dbReference>
<keyword evidence="1" id="KW-0489">Methyltransferase</keyword>
<dbReference type="AlphaFoldDB" id="A0AAN4VXS1"/>
<evidence type="ECO:0000256" key="1">
    <source>
        <dbReference type="ARBA" id="ARBA00022603"/>
    </source>
</evidence>
<dbReference type="RefSeq" id="WP_338237154.1">
    <property type="nucleotide sequence ID" value="NZ_BQKE01000001.1"/>
</dbReference>
<dbReference type="InterPro" id="IPR002052">
    <property type="entry name" value="DNA_methylase_N6_adenine_CS"/>
</dbReference>
<dbReference type="InterPro" id="IPR020596">
    <property type="entry name" value="rRNA_Ade_Mease_Trfase_CS"/>
</dbReference>
<keyword evidence="1" id="KW-0808">Transferase</keyword>
<dbReference type="PANTHER" id="PTHR47739">
    <property type="entry name" value="TRNA1(VAL) (ADENINE(37)-N6)-METHYLTRANSFERASE"/>
    <property type="match status" value="1"/>
</dbReference>
<comment type="caution">
    <text evidence="4">The sequence shown here is derived from an EMBL/GenBank/DDBJ whole genome shotgun (WGS) entry which is preliminary data.</text>
</comment>
<protein>
    <submittedName>
        <fullName evidence="4">tRNA1(Val) (Adenine(37)-N6)-methyltransferase</fullName>
    </submittedName>
</protein>
<dbReference type="CDD" id="cd02440">
    <property type="entry name" value="AdoMet_MTases"/>
    <property type="match status" value="1"/>
</dbReference>
<reference evidence="4 5" key="1">
    <citation type="submission" date="2021-12" db="EMBL/GenBank/DDBJ databases">
        <title>Genome sequencing of bacteria with rrn-lacking chromosome and rrn-plasmid.</title>
        <authorList>
            <person name="Anda M."/>
            <person name="Iwasaki W."/>
        </authorList>
    </citation>
    <scope>NUCLEOTIDE SEQUENCE [LARGE SCALE GENOMIC DNA]</scope>
    <source>
        <strain evidence="4 5">NBRC 15940</strain>
    </source>
</reference>
<feature type="domain" description="Methyltransferase small" evidence="3">
    <location>
        <begin position="37"/>
        <end position="118"/>
    </location>
</feature>
<organism evidence="4 5">
    <name type="scientific">Persicobacter diffluens</name>
    <dbReference type="NCBI Taxonomy" id="981"/>
    <lineage>
        <taxon>Bacteria</taxon>
        <taxon>Pseudomonadati</taxon>
        <taxon>Bacteroidota</taxon>
        <taxon>Cytophagia</taxon>
        <taxon>Cytophagales</taxon>
        <taxon>Persicobacteraceae</taxon>
        <taxon>Persicobacter</taxon>
    </lineage>
</organism>
<keyword evidence="5" id="KW-1185">Reference proteome</keyword>
<evidence type="ECO:0000313" key="4">
    <source>
        <dbReference type="EMBL" id="GJM61658.1"/>
    </source>
</evidence>
<dbReference type="InterPro" id="IPR007848">
    <property type="entry name" value="Small_mtfrase_dom"/>
</dbReference>
<name>A0AAN4VXS1_9BACT</name>
<dbReference type="GO" id="GO:0003676">
    <property type="term" value="F:nucleic acid binding"/>
    <property type="evidence" value="ECO:0007669"/>
    <property type="project" value="InterPro"/>
</dbReference>
<dbReference type="Gene3D" id="3.40.50.150">
    <property type="entry name" value="Vaccinia Virus protein VP39"/>
    <property type="match status" value="1"/>
</dbReference>
<proteinExistence type="predicted"/>
<evidence type="ECO:0000256" key="2">
    <source>
        <dbReference type="ARBA" id="ARBA00022691"/>
    </source>
</evidence>
<sequence>MAFHFKQFSIEQERCGMKVTTDACILGAFAYADRPLKILDIGAGTGVLSLMQAQKYPKAKITAVEVDENAFSQAKENFQNSPFSDRLTITRDTIQHFAETSDTKFDLIIVNPPFFPDHLKSADEARRKAFHNDLLPFHELAQAISRLLSPDGLCHILLPALQCDWIELDMIVEKLYIQNSLVIYPKPYATNPRQINTFGKKAANNYKKDRLYIKNETDNYSEEMASLLLPYYRNI</sequence>
<evidence type="ECO:0000313" key="5">
    <source>
        <dbReference type="Proteomes" id="UP001310022"/>
    </source>
</evidence>
<dbReference type="PROSITE" id="PS00092">
    <property type="entry name" value="N6_MTASE"/>
    <property type="match status" value="1"/>
</dbReference>
<dbReference type="Proteomes" id="UP001310022">
    <property type="component" value="Unassembled WGS sequence"/>
</dbReference>
<dbReference type="SUPFAM" id="SSF53335">
    <property type="entry name" value="S-adenosyl-L-methionine-dependent methyltransferases"/>
    <property type="match status" value="1"/>
</dbReference>